<dbReference type="InterPro" id="IPR005049">
    <property type="entry name" value="STL-like"/>
</dbReference>
<dbReference type="PIR" id="T32243">
    <property type="entry name" value="T32243"/>
</dbReference>
<dbReference type="InParanoid" id="O17031"/>
<dbReference type="eggNOG" id="ENOG502QTAG">
    <property type="taxonomic scope" value="Eukaryota"/>
</dbReference>
<gene>
    <name evidence="2" type="ORF">CELE_T15B7.8</name>
    <name evidence="2 4" type="ORF">T15B7.8</name>
</gene>
<dbReference type="STRING" id="6239.T15B7.8b.1"/>
<keyword evidence="1" id="KW-0812">Transmembrane</keyword>
<keyword evidence="3" id="KW-1185">Reference proteome</keyword>
<dbReference type="PaxDb" id="6239-T15B7.8"/>
<protein>
    <submittedName>
        <fullName evidence="2">Nucleotide-diphospho-sugar transferase domain-containing protein</fullName>
    </submittedName>
</protein>
<dbReference type="UCSC" id="T15B7.8">
    <property type="organism name" value="c. elegans"/>
</dbReference>
<evidence type="ECO:0000256" key="1">
    <source>
        <dbReference type="SAM" id="Phobius"/>
    </source>
</evidence>
<dbReference type="FunCoup" id="O17031">
    <property type="interactions" value="8"/>
</dbReference>
<keyword evidence="1" id="KW-1133">Transmembrane helix</keyword>
<organism evidence="2 3">
    <name type="scientific">Caenorhabditis elegans</name>
    <dbReference type="NCBI Taxonomy" id="6239"/>
    <lineage>
        <taxon>Eukaryota</taxon>
        <taxon>Metazoa</taxon>
        <taxon>Ecdysozoa</taxon>
        <taxon>Nematoda</taxon>
        <taxon>Chromadorea</taxon>
        <taxon>Rhabditida</taxon>
        <taxon>Rhabditina</taxon>
        <taxon>Rhabditomorpha</taxon>
        <taxon>Rhabditoidea</taxon>
        <taxon>Rhabditidae</taxon>
        <taxon>Peloderinae</taxon>
        <taxon>Caenorhabditis</taxon>
    </lineage>
</organism>
<dbReference type="HOGENOM" id="CLU_017369_0_0_1"/>
<reference evidence="2 3" key="1">
    <citation type="journal article" date="1998" name="Science">
        <title>Genome sequence of the nematode C. elegans: a platform for investigating biology.</title>
        <authorList>
            <consortium name="The C. elegans sequencing consortium"/>
            <person name="Sulson J.E."/>
            <person name="Waterston R."/>
        </authorList>
    </citation>
    <scope>NUCLEOTIDE SEQUENCE [LARGE SCALE GENOMIC DNA]</scope>
    <source>
        <strain evidence="2 3">Bristol N2</strain>
    </source>
</reference>
<dbReference type="OrthoDB" id="5948173at2759"/>
<evidence type="ECO:0000313" key="2">
    <source>
        <dbReference type="EMBL" id="CCD68162.3"/>
    </source>
</evidence>
<dbReference type="PhylomeDB" id="O17031"/>
<evidence type="ECO:0000313" key="4">
    <source>
        <dbReference type="WormBase" id="T15B7.8b"/>
    </source>
</evidence>
<dbReference type="Pfam" id="PF03385">
    <property type="entry name" value="STELLO"/>
    <property type="match status" value="1"/>
</dbReference>
<dbReference type="EMBL" id="BX284605">
    <property type="protein sequence ID" value="CCD68162.3"/>
    <property type="molecule type" value="Genomic_DNA"/>
</dbReference>
<evidence type="ECO:0000313" key="3">
    <source>
        <dbReference type="Proteomes" id="UP000001940"/>
    </source>
</evidence>
<accession>O17031</accession>
<proteinExistence type="predicted"/>
<name>O17031_CAEEL</name>
<dbReference type="WormBase" id="T15B7.8b">
    <property type="protein sequence ID" value="CE52330"/>
    <property type="gene ID" value="WBGene00020520"/>
</dbReference>
<dbReference type="Proteomes" id="UP000001940">
    <property type="component" value="Chromosome V"/>
</dbReference>
<dbReference type="GO" id="GO:0016740">
    <property type="term" value="F:transferase activity"/>
    <property type="evidence" value="ECO:0007669"/>
    <property type="project" value="UniProtKB-KW"/>
</dbReference>
<keyword evidence="1" id="KW-0472">Membrane</keyword>
<dbReference type="PANTHER" id="PTHR31362">
    <property type="entry name" value="GLYCOSYLTRANSFERASE STELLO1-RELATED"/>
    <property type="match status" value="1"/>
</dbReference>
<keyword evidence="2" id="KW-0808">Transferase</keyword>
<dbReference type="AGR" id="WB:WBGene00020520"/>
<dbReference type="PANTHER" id="PTHR31362:SF0">
    <property type="entry name" value="EXOSTOSIN DOMAIN-CONTAINING PROTEIN-RELATED"/>
    <property type="match status" value="1"/>
</dbReference>
<sequence length="603" mass="69656">MKRAAVQQGLVHHDPDVDAIYRLIHADSKNGLDNRFNKFAPAITLSVGTYSPWNSQNTMFHKSAFHTLFLPTTVSFRTTDIWRSFISQKILHLSGLTVSFVPTNAVQFRNAHNYLKDLKDEKQVYEDSGRMIEFLHNWKCSTRNSSQNCIIEMTNDLVKKKLLGKEDAKLMEMFLNDLTEMGFKFPILIENDFLDPYAPSTNETSRDVNCRRMHLEFELVDPNKKVSEVTQKSIQKLDYFGEIINWCGETGESIVSTKLSSPKQVHDQHRTSYVLQKHMNSVLIVVNNYPWKYGMGLIQRLYQPYFAMVIFCGPWYPAQFSDDTNFTSTISPINYIHMNPAEIEKGFYAYHCATLVQELGIQNVAGYFLMGDDTVFNIWQRIDFSRIHHLTGVSFEKSSEWWQYPDIGMGAAKNVVRFVNISRDPKIAETWKRLDTGLMKSGYLTNNVTVNDEMTSGHGRSFSDFFYIPASEIDYYASLMRIFYENKLFLEIAVNKFLKSVNYQTSLSGTSSYLWENDRNNWDSFYSKDMVAMHPVKLSTLKTSYENRTRYCTTIVQSWADIIFSGSQDFKIKADNETNHTNGSITFFGSILIIIIVLLSFHV</sequence>
<feature type="transmembrane region" description="Helical" evidence="1">
    <location>
        <begin position="583"/>
        <end position="601"/>
    </location>
</feature>
<dbReference type="AlphaFoldDB" id="O17031"/>